<accession>A0A6N7Z6N9</accession>
<organism evidence="6 7">
    <name type="scientific">Amycolatopsis pithecellobii</name>
    <dbReference type="NCBI Taxonomy" id="664692"/>
    <lineage>
        <taxon>Bacteria</taxon>
        <taxon>Bacillati</taxon>
        <taxon>Actinomycetota</taxon>
        <taxon>Actinomycetes</taxon>
        <taxon>Pseudonocardiales</taxon>
        <taxon>Pseudonocardiaceae</taxon>
        <taxon>Amycolatopsis</taxon>
    </lineage>
</organism>
<dbReference type="GO" id="GO:0032993">
    <property type="term" value="C:protein-DNA complex"/>
    <property type="evidence" value="ECO:0007669"/>
    <property type="project" value="TreeGrafter"/>
</dbReference>
<dbReference type="Pfam" id="PF03466">
    <property type="entry name" value="LysR_substrate"/>
    <property type="match status" value="1"/>
</dbReference>
<dbReference type="PANTHER" id="PTHR30346">
    <property type="entry name" value="TRANSCRIPTIONAL DUAL REGULATOR HCAR-RELATED"/>
    <property type="match status" value="1"/>
</dbReference>
<dbReference type="PRINTS" id="PR00039">
    <property type="entry name" value="HTHLYSR"/>
</dbReference>
<dbReference type="Gene3D" id="1.10.10.10">
    <property type="entry name" value="Winged helix-like DNA-binding domain superfamily/Winged helix DNA-binding domain"/>
    <property type="match status" value="1"/>
</dbReference>
<dbReference type="RefSeq" id="WP_154760314.1">
    <property type="nucleotide sequence ID" value="NZ_WMBA01000063.1"/>
</dbReference>
<reference evidence="6 7" key="1">
    <citation type="submission" date="2019-11" db="EMBL/GenBank/DDBJ databases">
        <title>Draft genome of Amycolatopsis RM579.</title>
        <authorList>
            <person name="Duangmal K."/>
            <person name="Mingma R."/>
        </authorList>
    </citation>
    <scope>NUCLEOTIDE SEQUENCE [LARGE SCALE GENOMIC DNA]</scope>
    <source>
        <strain evidence="6 7">RM579</strain>
    </source>
</reference>
<dbReference type="SUPFAM" id="SSF46785">
    <property type="entry name" value="Winged helix' DNA-binding domain"/>
    <property type="match status" value="1"/>
</dbReference>
<evidence type="ECO:0000313" key="7">
    <source>
        <dbReference type="Proteomes" id="UP000440096"/>
    </source>
</evidence>
<evidence type="ECO:0000256" key="4">
    <source>
        <dbReference type="ARBA" id="ARBA00023163"/>
    </source>
</evidence>
<dbReference type="AlphaFoldDB" id="A0A6N7Z6N9"/>
<dbReference type="PROSITE" id="PS50931">
    <property type="entry name" value="HTH_LYSR"/>
    <property type="match status" value="1"/>
</dbReference>
<feature type="domain" description="HTH lysR-type" evidence="5">
    <location>
        <begin position="1"/>
        <end position="58"/>
    </location>
</feature>
<comment type="caution">
    <text evidence="6">The sequence shown here is derived from an EMBL/GenBank/DDBJ whole genome shotgun (WGS) entry which is preliminary data.</text>
</comment>
<dbReference type="Gene3D" id="3.40.190.10">
    <property type="entry name" value="Periplasmic binding protein-like II"/>
    <property type="match status" value="2"/>
</dbReference>
<evidence type="ECO:0000259" key="5">
    <source>
        <dbReference type="PROSITE" id="PS50931"/>
    </source>
</evidence>
<dbReference type="InterPro" id="IPR005119">
    <property type="entry name" value="LysR_subst-bd"/>
</dbReference>
<evidence type="ECO:0000256" key="2">
    <source>
        <dbReference type="ARBA" id="ARBA00023015"/>
    </source>
</evidence>
<evidence type="ECO:0000256" key="1">
    <source>
        <dbReference type="ARBA" id="ARBA00009437"/>
    </source>
</evidence>
<dbReference type="Proteomes" id="UP000440096">
    <property type="component" value="Unassembled WGS sequence"/>
</dbReference>
<keyword evidence="4" id="KW-0804">Transcription</keyword>
<dbReference type="Pfam" id="PF00126">
    <property type="entry name" value="HTH_1"/>
    <property type="match status" value="1"/>
</dbReference>
<dbReference type="CDD" id="cd08414">
    <property type="entry name" value="PBP2_LTTR_aromatics_like"/>
    <property type="match status" value="1"/>
</dbReference>
<comment type="similarity">
    <text evidence="1">Belongs to the LysR transcriptional regulatory family.</text>
</comment>
<gene>
    <name evidence="6" type="ORF">GKO32_30225</name>
</gene>
<evidence type="ECO:0000313" key="6">
    <source>
        <dbReference type="EMBL" id="MTD58223.1"/>
    </source>
</evidence>
<dbReference type="GO" id="GO:0003677">
    <property type="term" value="F:DNA binding"/>
    <property type="evidence" value="ECO:0007669"/>
    <property type="project" value="UniProtKB-KW"/>
</dbReference>
<keyword evidence="7" id="KW-1185">Reference proteome</keyword>
<name>A0A6N7Z6N9_9PSEU</name>
<dbReference type="OrthoDB" id="3461417at2"/>
<keyword evidence="2" id="KW-0805">Transcription regulation</keyword>
<dbReference type="EMBL" id="WMBA01000063">
    <property type="protein sequence ID" value="MTD58223.1"/>
    <property type="molecule type" value="Genomic_DNA"/>
</dbReference>
<dbReference type="InterPro" id="IPR036390">
    <property type="entry name" value="WH_DNA-bd_sf"/>
</dbReference>
<dbReference type="FunFam" id="1.10.10.10:FF:000001">
    <property type="entry name" value="LysR family transcriptional regulator"/>
    <property type="match status" value="1"/>
</dbReference>
<evidence type="ECO:0000256" key="3">
    <source>
        <dbReference type="ARBA" id="ARBA00023125"/>
    </source>
</evidence>
<sequence length="310" mass="33544">MEFRHVLAFLAIADELHFGRAAAKLHLTQPSLSQQLQRLERTLGVELVSRTTHEVRLTRAGKAFEVEARILIRQVEKAGRSAREAAAGRSGTIRVGYNFPAGQHVLPAALEKMQTDFPDVTVVLEEKSTGGQLRALGDGALDVALVYGRPVTSKFQHRLLLRLSMVAVVGRTHKWAGRPGVPFAELAGQTCVLFQRQLSPAMYDAIVRGADQAGIRLKVAYELEDPSAIEILVTARPVVGFASVSRAMLAGAVVGGAQVVPVQLYDPVPVVDLYAAWREGQNNQLRNSFLSCLDAVGPFPGPPLRNSIGS</sequence>
<dbReference type="SUPFAM" id="SSF53850">
    <property type="entry name" value="Periplasmic binding protein-like II"/>
    <property type="match status" value="1"/>
</dbReference>
<keyword evidence="3" id="KW-0238">DNA-binding</keyword>
<dbReference type="InterPro" id="IPR036388">
    <property type="entry name" value="WH-like_DNA-bd_sf"/>
</dbReference>
<proteinExistence type="inferred from homology"/>
<dbReference type="InterPro" id="IPR000847">
    <property type="entry name" value="LysR_HTH_N"/>
</dbReference>
<dbReference type="PANTHER" id="PTHR30346:SF30">
    <property type="entry name" value="SMALL NEUTRAL PROTEASE REGULATORY PROTEIN"/>
    <property type="match status" value="1"/>
</dbReference>
<protein>
    <submittedName>
        <fullName evidence="6">LysR family transcriptional regulator</fullName>
    </submittedName>
</protein>
<dbReference type="GO" id="GO:0003700">
    <property type="term" value="F:DNA-binding transcription factor activity"/>
    <property type="evidence" value="ECO:0007669"/>
    <property type="project" value="InterPro"/>
</dbReference>